<keyword evidence="10" id="KW-1002">Plastid outer membrane</keyword>
<evidence type="ECO:0000256" key="7">
    <source>
        <dbReference type="ARBA" id="ARBA00022723"/>
    </source>
</evidence>
<evidence type="ECO:0000256" key="15">
    <source>
        <dbReference type="ARBA" id="ARBA00023136"/>
    </source>
</evidence>
<keyword evidence="14" id="KW-0342">GTP-binding</keyword>
<evidence type="ECO:0000256" key="12">
    <source>
        <dbReference type="ARBA" id="ARBA00022927"/>
    </source>
</evidence>
<dbReference type="InterPro" id="IPR006703">
    <property type="entry name" value="G_AIG1"/>
</dbReference>
<evidence type="ECO:0000256" key="4">
    <source>
        <dbReference type="ARBA" id="ARBA00022528"/>
    </source>
</evidence>
<keyword evidence="9" id="KW-0378">Hydrolase</keyword>
<dbReference type="Proteomes" id="UP001470230">
    <property type="component" value="Unassembled WGS sequence"/>
</dbReference>
<sequence>MPGNEVTVCLIGETGMGKSSFGNLYLEDSVFEVSDSIYPVSMKPTAQSRKISGYKRWVIDTEGLNDGISLNSAQIQTFAKFMAKYERGVNGVAIIINGQLDRFSQGLKEIIKFTYNSFATDEILSHMCIVFTKCYVGTIPNRQKKQSKYTNLVRKYLSEISGLPLQQIPEIPVFFVDCYYEQDDTETVKNMTLFHGWICSRDALDTENFREAYYREDRVLERRKHVSVGFETRGDIKYELFEDQERIKIIPNNKDPIRYTEWECIDEYEEPVEKVTYQIKNDVDLGYEISKNQKIRYKVYVDQERKIVRNLRTGKIIEKTPWYNISDKRKVESGRASEKIKRRYRKFEIKEVEHHHGHGFFGGNDHTHYKILHRMYQEQRTIKTDYDGNKTYSDWLIVPGSESIRQVGGGEEGGWTSGYEREIDC</sequence>
<keyword evidence="3" id="KW-0813">Transport</keyword>
<organism evidence="18 19">
    <name type="scientific">Tritrichomonas musculus</name>
    <dbReference type="NCBI Taxonomy" id="1915356"/>
    <lineage>
        <taxon>Eukaryota</taxon>
        <taxon>Metamonada</taxon>
        <taxon>Parabasalia</taxon>
        <taxon>Tritrichomonadida</taxon>
        <taxon>Tritrichomonadidae</taxon>
        <taxon>Tritrichomonas</taxon>
    </lineage>
</organism>
<evidence type="ECO:0000256" key="11">
    <source>
        <dbReference type="ARBA" id="ARBA00022842"/>
    </source>
</evidence>
<evidence type="ECO:0000256" key="8">
    <source>
        <dbReference type="ARBA" id="ARBA00022741"/>
    </source>
</evidence>
<keyword evidence="6" id="KW-0812">Transmembrane</keyword>
<evidence type="ECO:0000259" key="17">
    <source>
        <dbReference type="Pfam" id="PF04548"/>
    </source>
</evidence>
<keyword evidence="11" id="KW-0460">Magnesium</keyword>
<reference evidence="18 19" key="1">
    <citation type="submission" date="2024-04" db="EMBL/GenBank/DDBJ databases">
        <title>Tritrichomonas musculus Genome.</title>
        <authorList>
            <person name="Alves-Ferreira E."/>
            <person name="Grigg M."/>
            <person name="Lorenzi H."/>
            <person name="Galac M."/>
        </authorList>
    </citation>
    <scope>NUCLEOTIDE SEQUENCE [LARGE SCALE GENOMIC DNA]</scope>
    <source>
        <strain evidence="18 19">EAF2021</strain>
    </source>
</reference>
<evidence type="ECO:0000256" key="5">
    <source>
        <dbReference type="ARBA" id="ARBA00022640"/>
    </source>
</evidence>
<name>A0ABR2HEI3_9EUKA</name>
<evidence type="ECO:0000256" key="6">
    <source>
        <dbReference type="ARBA" id="ARBA00022692"/>
    </source>
</evidence>
<comment type="cofactor">
    <cofactor evidence="1">
        <name>Mg(2+)</name>
        <dbReference type="ChEBI" id="CHEBI:18420"/>
    </cofactor>
</comment>
<keyword evidence="15" id="KW-0472">Membrane</keyword>
<evidence type="ECO:0000256" key="9">
    <source>
        <dbReference type="ARBA" id="ARBA00022801"/>
    </source>
</evidence>
<feature type="domain" description="AIG1-type G" evidence="17">
    <location>
        <begin position="7"/>
        <end position="133"/>
    </location>
</feature>
<keyword evidence="8" id="KW-0547">Nucleotide-binding</keyword>
<dbReference type="Pfam" id="PF04548">
    <property type="entry name" value="AIG1"/>
    <property type="match status" value="1"/>
</dbReference>
<evidence type="ECO:0000256" key="14">
    <source>
        <dbReference type="ARBA" id="ARBA00023134"/>
    </source>
</evidence>
<keyword evidence="19" id="KW-1185">Reference proteome</keyword>
<keyword evidence="4" id="KW-0150">Chloroplast</keyword>
<comment type="subcellular location">
    <subcellularLocation>
        <location evidence="2">Membrane</location>
        <topology evidence="2">Single-pass membrane protein</topology>
    </subcellularLocation>
    <subcellularLocation>
        <location evidence="16">Plastid</location>
        <location evidence="16">Chloroplast outer membrane</location>
    </subcellularLocation>
</comment>
<evidence type="ECO:0000256" key="10">
    <source>
        <dbReference type="ARBA" id="ARBA00022805"/>
    </source>
</evidence>
<evidence type="ECO:0000256" key="16">
    <source>
        <dbReference type="ARBA" id="ARBA00024013"/>
    </source>
</evidence>
<comment type="caution">
    <text evidence="18">The sequence shown here is derived from an EMBL/GenBank/DDBJ whole genome shotgun (WGS) entry which is preliminary data.</text>
</comment>
<accession>A0ABR2HEI3</accession>
<dbReference type="Gene3D" id="3.40.50.300">
    <property type="entry name" value="P-loop containing nucleotide triphosphate hydrolases"/>
    <property type="match status" value="1"/>
</dbReference>
<evidence type="ECO:0000256" key="1">
    <source>
        <dbReference type="ARBA" id="ARBA00001946"/>
    </source>
</evidence>
<dbReference type="PANTHER" id="PTHR10903">
    <property type="entry name" value="GTPASE, IMAP FAMILY MEMBER-RELATED"/>
    <property type="match status" value="1"/>
</dbReference>
<evidence type="ECO:0000256" key="13">
    <source>
        <dbReference type="ARBA" id="ARBA00022989"/>
    </source>
</evidence>
<protein>
    <recommendedName>
        <fullName evidence="17">AIG1-type G domain-containing protein</fullName>
    </recommendedName>
</protein>
<proteinExistence type="predicted"/>
<evidence type="ECO:0000313" key="18">
    <source>
        <dbReference type="EMBL" id="KAK8845136.1"/>
    </source>
</evidence>
<dbReference type="InterPro" id="IPR045058">
    <property type="entry name" value="GIMA/IAN/Toc"/>
</dbReference>
<dbReference type="InterPro" id="IPR027417">
    <property type="entry name" value="P-loop_NTPase"/>
</dbReference>
<dbReference type="EMBL" id="JAPFFF010000031">
    <property type="protein sequence ID" value="KAK8845136.1"/>
    <property type="molecule type" value="Genomic_DNA"/>
</dbReference>
<keyword evidence="13" id="KW-1133">Transmembrane helix</keyword>
<evidence type="ECO:0000313" key="19">
    <source>
        <dbReference type="Proteomes" id="UP001470230"/>
    </source>
</evidence>
<keyword evidence="7" id="KW-0479">Metal-binding</keyword>
<dbReference type="SUPFAM" id="SSF52540">
    <property type="entry name" value="P-loop containing nucleoside triphosphate hydrolases"/>
    <property type="match status" value="1"/>
</dbReference>
<gene>
    <name evidence="18" type="ORF">M9Y10_021318</name>
</gene>
<evidence type="ECO:0000256" key="3">
    <source>
        <dbReference type="ARBA" id="ARBA00022448"/>
    </source>
</evidence>
<keyword evidence="5" id="KW-0934">Plastid</keyword>
<keyword evidence="12" id="KW-0653">Protein transport</keyword>
<dbReference type="PANTHER" id="PTHR10903:SF135">
    <property type="entry name" value="TRANSLOCASE OF CHLOROPLAST 120, CHLOROPLASTIC-RELATED"/>
    <property type="match status" value="1"/>
</dbReference>
<evidence type="ECO:0000256" key="2">
    <source>
        <dbReference type="ARBA" id="ARBA00004167"/>
    </source>
</evidence>